<dbReference type="AlphaFoldDB" id="A0AAX3CT00"/>
<evidence type="ECO:0000256" key="1">
    <source>
        <dbReference type="SAM" id="Phobius"/>
    </source>
</evidence>
<dbReference type="Proteomes" id="UP001060345">
    <property type="component" value="Chromosome"/>
</dbReference>
<keyword evidence="1" id="KW-1133">Transmembrane helix</keyword>
<gene>
    <name evidence="2" type="ORF">NP224_03495</name>
</gene>
<dbReference type="RefSeq" id="WP_142971862.1">
    <property type="nucleotide sequence ID" value="NZ_CABHDO010000034.1"/>
</dbReference>
<name>A0AAX3CT00_9ENTR</name>
<reference evidence="2" key="1">
    <citation type="submission" date="2022-08" db="EMBL/GenBank/DDBJ databases">
        <title>Genomic characterization and comparative genomic analysis of a strain of klebsiella michiganensis carrying blaKPC-2 isolated from the blood of children with very preterm bloodstream infection.</title>
        <authorList>
            <person name="Zhang N."/>
        </authorList>
    </citation>
    <scope>NUCLEOTIDE SEQUENCE</scope>
    <source>
        <strain evidence="2">BSI-KPN166</strain>
    </source>
</reference>
<keyword evidence="1" id="KW-0812">Transmembrane</keyword>
<sequence>MTTLEKAIYNISKHKAISIFLFMVIALIFLSPLLLYFHQFHNNLSSQPEKWSFFGSFIGGIYGPIVTLISVFVLVITVIEINQSNKASINEARNTNYVSELITLSEILNRSIDNNIYIKNDRNYFFNNLNNIALNKIKSKPHVNSEVILKTCTRKFVENERVLFENEIDILHEIFSRIESIPNAELAERAKGIFRGVIRNNERFWIECYIRRFREDLVPHLLSWNTFSKTPLKLLSLIPEPSQEDGDKVAMEMADNG</sequence>
<organism evidence="2 3">
    <name type="scientific">Klebsiella michiganensis</name>
    <dbReference type="NCBI Taxonomy" id="1134687"/>
    <lineage>
        <taxon>Bacteria</taxon>
        <taxon>Pseudomonadati</taxon>
        <taxon>Pseudomonadota</taxon>
        <taxon>Gammaproteobacteria</taxon>
        <taxon>Enterobacterales</taxon>
        <taxon>Enterobacteriaceae</taxon>
        <taxon>Klebsiella/Raoultella group</taxon>
        <taxon>Klebsiella</taxon>
    </lineage>
</organism>
<dbReference type="EMBL" id="CP102103">
    <property type="protein sequence ID" value="UWZ74830.1"/>
    <property type="molecule type" value="Genomic_DNA"/>
</dbReference>
<feature type="transmembrane region" description="Helical" evidence="1">
    <location>
        <begin position="16"/>
        <end position="37"/>
    </location>
</feature>
<feature type="transmembrane region" description="Helical" evidence="1">
    <location>
        <begin position="57"/>
        <end position="79"/>
    </location>
</feature>
<keyword evidence="1" id="KW-0472">Membrane</keyword>
<protein>
    <recommendedName>
        <fullName evidence="4">DUF4760 domain-containing protein</fullName>
    </recommendedName>
</protein>
<proteinExistence type="predicted"/>
<accession>A0AAX3CT00</accession>
<evidence type="ECO:0000313" key="3">
    <source>
        <dbReference type="Proteomes" id="UP001060345"/>
    </source>
</evidence>
<evidence type="ECO:0008006" key="4">
    <source>
        <dbReference type="Google" id="ProtNLM"/>
    </source>
</evidence>
<evidence type="ECO:0000313" key="2">
    <source>
        <dbReference type="EMBL" id="UWZ74830.1"/>
    </source>
</evidence>